<reference evidence="2 3" key="1">
    <citation type="submission" date="2023-11" db="EMBL/GenBank/DDBJ databases">
        <authorList>
            <person name="Ouyang M.-Y."/>
        </authorList>
    </citation>
    <scope>NUCLEOTIDE SEQUENCE [LARGE SCALE GENOMIC DNA]</scope>
    <source>
        <strain evidence="2 3">OY6</strain>
    </source>
</reference>
<dbReference type="NCBIfam" id="NF041924">
    <property type="entry name" value="QatB"/>
    <property type="match status" value="1"/>
</dbReference>
<dbReference type="RefSeq" id="WP_319960870.1">
    <property type="nucleotide sequence ID" value="NZ_JAXARY010000004.1"/>
</dbReference>
<name>A0ABU4UBD4_9GAMM</name>
<accession>A0ABU4UBD4</accession>
<feature type="compositionally biased region" description="Gly residues" evidence="1">
    <location>
        <begin position="30"/>
        <end position="40"/>
    </location>
</feature>
<dbReference type="Proteomes" id="UP001284537">
    <property type="component" value="Unassembled WGS sequence"/>
</dbReference>
<evidence type="ECO:0000313" key="2">
    <source>
        <dbReference type="EMBL" id="MDX8126769.1"/>
    </source>
</evidence>
<gene>
    <name evidence="2" type="primary">qatB</name>
    <name evidence="2" type="ORF">QLH52_05715</name>
</gene>
<organism evidence="2 3">
    <name type="scientific">Methylomonas defluvii</name>
    <dbReference type="NCBI Taxonomy" id="3045149"/>
    <lineage>
        <taxon>Bacteria</taxon>
        <taxon>Pseudomonadati</taxon>
        <taxon>Pseudomonadota</taxon>
        <taxon>Gammaproteobacteria</taxon>
        <taxon>Methylococcales</taxon>
        <taxon>Methylococcaceae</taxon>
        <taxon>Methylomonas</taxon>
    </lineage>
</organism>
<keyword evidence="3" id="KW-1185">Reference proteome</keyword>
<dbReference type="InterPro" id="IPR049675">
    <property type="entry name" value="QatB"/>
</dbReference>
<feature type="compositionally biased region" description="Low complexity" evidence="1">
    <location>
        <begin position="48"/>
        <end position="66"/>
    </location>
</feature>
<evidence type="ECO:0000313" key="3">
    <source>
        <dbReference type="Proteomes" id="UP001284537"/>
    </source>
</evidence>
<protein>
    <submittedName>
        <fullName evidence="2">Qat anti-phage system associated protein QatB</fullName>
    </submittedName>
</protein>
<proteinExistence type="predicted"/>
<dbReference type="EMBL" id="JAXARY010000004">
    <property type="protein sequence ID" value="MDX8126769.1"/>
    <property type="molecule type" value="Genomic_DNA"/>
</dbReference>
<feature type="region of interest" description="Disordered" evidence="1">
    <location>
        <begin position="1"/>
        <end position="66"/>
    </location>
</feature>
<evidence type="ECO:0000256" key="1">
    <source>
        <dbReference type="SAM" id="MobiDB-lite"/>
    </source>
</evidence>
<comment type="caution">
    <text evidence="2">The sequence shown here is derived from an EMBL/GenBank/DDBJ whole genome shotgun (WGS) entry which is preliminary data.</text>
</comment>
<sequence>MGTSTSSSGGKAGSPFDPEWLTPEAAPAGNAGGGDDGSGEGGDHKPADTGTEAGADGPAGAGEPATADEAFAPSRRFAEARSKMSAALGGGGRESLRAAAKSMVTNGMGGARRAASTMRSTAQGAGALGQFLASARDGSDPQVVDWVNRTRTANLAADDLILELVKEVMPDTGSVDDESLRNAAAEALGLLYELNPGIDVFNLTDAQIHDVMAITIANDVCNRMDLQLGQTYERLRHDPQQVQLFRKDMREYVQSEVRVVMEQLGGTGLDPKRLSREVLQSAMEVFAS</sequence>